<dbReference type="Ensembl" id="ENSLACT00000004081.1">
    <property type="protein sequence ID" value="ENSLACP00000004045.1"/>
    <property type="gene ID" value="ENSLACG00000003602.1"/>
</dbReference>
<name>H3A324_LATCH</name>
<protein>
    <recommendedName>
        <fullName evidence="4">HAT C-terminal dimerisation domain-containing protein</fullName>
    </recommendedName>
</protein>
<dbReference type="EMBL" id="AFYH01254987">
    <property type="status" value="NOT_ANNOTATED_CDS"/>
    <property type="molecule type" value="Genomic_DNA"/>
</dbReference>
<evidence type="ECO:0000256" key="1">
    <source>
        <dbReference type="SAM" id="MobiDB-lite"/>
    </source>
</evidence>
<dbReference type="Bgee" id="ENSLACG00000003602">
    <property type="expression patterns" value="Expressed in chordate pharynx and 3 other cell types or tissues"/>
</dbReference>
<evidence type="ECO:0008006" key="4">
    <source>
        <dbReference type="Google" id="ProtNLM"/>
    </source>
</evidence>
<feature type="region of interest" description="Disordered" evidence="1">
    <location>
        <begin position="1"/>
        <end position="33"/>
    </location>
</feature>
<reference evidence="3" key="1">
    <citation type="submission" date="2011-08" db="EMBL/GenBank/DDBJ databases">
        <title>The draft genome of Latimeria chalumnae.</title>
        <authorList>
            <person name="Di Palma F."/>
            <person name="Alfoldi J."/>
            <person name="Johnson J."/>
            <person name="Berlin A."/>
            <person name="Gnerre S."/>
            <person name="Jaffe D."/>
            <person name="MacCallum I."/>
            <person name="Young S."/>
            <person name="Walker B.J."/>
            <person name="Lander E."/>
            <person name="Lindblad-Toh K."/>
        </authorList>
    </citation>
    <scope>NUCLEOTIDE SEQUENCE [LARGE SCALE GENOMIC DNA]</scope>
    <source>
        <strain evidence="3">Wild caught</strain>
    </source>
</reference>
<dbReference type="GeneTree" id="ENSGT01030000234766"/>
<feature type="compositionally biased region" description="Polar residues" evidence="1">
    <location>
        <begin position="18"/>
        <end position="32"/>
    </location>
</feature>
<dbReference type="AlphaFoldDB" id="H3A324"/>
<dbReference type="PANTHER" id="PTHR37162:SF1">
    <property type="entry name" value="BED-TYPE DOMAIN-CONTAINING PROTEIN"/>
    <property type="match status" value="1"/>
</dbReference>
<dbReference type="PANTHER" id="PTHR37162">
    <property type="entry name" value="HAT FAMILY DIMERISATION DOMAINCONTAINING PROTEIN-RELATED"/>
    <property type="match status" value="1"/>
</dbReference>
<reference evidence="2" key="2">
    <citation type="submission" date="2025-08" db="UniProtKB">
        <authorList>
            <consortium name="Ensembl"/>
        </authorList>
    </citation>
    <scope>IDENTIFICATION</scope>
</reference>
<organism evidence="2 3">
    <name type="scientific">Latimeria chalumnae</name>
    <name type="common">Coelacanth</name>
    <dbReference type="NCBI Taxonomy" id="7897"/>
    <lineage>
        <taxon>Eukaryota</taxon>
        <taxon>Metazoa</taxon>
        <taxon>Chordata</taxon>
        <taxon>Craniata</taxon>
        <taxon>Vertebrata</taxon>
        <taxon>Euteleostomi</taxon>
        <taxon>Coelacanthiformes</taxon>
        <taxon>Coelacanthidae</taxon>
        <taxon>Latimeria</taxon>
    </lineage>
</organism>
<sequence length="423" mass="48768">PTRKGKQKQSPKKEGEQNESPQNKSTNGSNDTEIQKMNPITVKLFDANHIHHRFLDKGITVGKHSATAGTDCCFQQYNIPWYNCVSFSLDNTFVNMDKHNSLMSRAKEKNKHICIRRYPCHIIHNTASKASAEFAQETGSDLDDFCIDVSYWFAKSMKRKARLEEYCQLCNQNYKTDIDHVSTRWLSLEMATYRILKLFVSLESYFSCETGSQTRFQHLKKAFLCSITEVYLMFFQLIFPLFTNLNKRLQREEPVIYLVYQEVQKFLKNTLGKFVTAEAIVQGGNLDKQLDDAHIFNGSITRAMLTKGPILCAEDYQTMRDEEIPNHVYKEATFVENVKADRQKKEFYCMDLIWGYLTTMKESALISLPRFPYLGKMAKLILRLPHSNANAEWVFGLVCQNKTAFCDSLSLEGTLSSLLTVKV</sequence>
<evidence type="ECO:0000313" key="3">
    <source>
        <dbReference type="Proteomes" id="UP000008672"/>
    </source>
</evidence>
<keyword evidence="3" id="KW-1185">Reference proteome</keyword>
<proteinExistence type="predicted"/>
<dbReference type="Proteomes" id="UP000008672">
    <property type="component" value="Unassembled WGS sequence"/>
</dbReference>
<feature type="compositionally biased region" description="Basic residues" evidence="1">
    <location>
        <begin position="1"/>
        <end position="10"/>
    </location>
</feature>
<reference evidence="2" key="3">
    <citation type="submission" date="2025-09" db="UniProtKB">
        <authorList>
            <consortium name="Ensembl"/>
        </authorList>
    </citation>
    <scope>IDENTIFICATION</scope>
</reference>
<evidence type="ECO:0000313" key="2">
    <source>
        <dbReference type="Ensembl" id="ENSLACP00000004045.1"/>
    </source>
</evidence>
<accession>H3A324</accession>